<dbReference type="Proteomes" id="UP000602510">
    <property type="component" value="Unassembled WGS sequence"/>
</dbReference>
<dbReference type="EMBL" id="WSZM01000113">
    <property type="protein sequence ID" value="KAF4041758.1"/>
    <property type="molecule type" value="Genomic_DNA"/>
</dbReference>
<accession>A0A833SY59</accession>
<comment type="caution">
    <text evidence="1">The sequence shown here is derived from an EMBL/GenBank/DDBJ whole genome shotgun (WGS) entry which is preliminary data.</text>
</comment>
<protein>
    <submittedName>
        <fullName evidence="1">Uncharacterized protein</fullName>
    </submittedName>
</protein>
<evidence type="ECO:0000313" key="2">
    <source>
        <dbReference type="EMBL" id="KAF4149091.1"/>
    </source>
</evidence>
<sequence length="94" mass="10698">MPASTLLRSHLFINTRLRLLCFQSLLVRPSVFLCSNFTQSPWLRFHRDFSPTTRARPSRSLSRTGTAEPGLLLPDFTLLESLAKPYLSCNTRSS</sequence>
<name>A0A833SY59_PHYIN</name>
<evidence type="ECO:0000313" key="1">
    <source>
        <dbReference type="EMBL" id="KAF4041758.1"/>
    </source>
</evidence>
<dbReference type="EMBL" id="JAACNO010000197">
    <property type="protein sequence ID" value="KAF4149091.1"/>
    <property type="molecule type" value="Genomic_DNA"/>
</dbReference>
<organism evidence="1 3">
    <name type="scientific">Phytophthora infestans</name>
    <name type="common">Potato late blight agent</name>
    <name type="synonym">Botrytis infestans</name>
    <dbReference type="NCBI Taxonomy" id="4787"/>
    <lineage>
        <taxon>Eukaryota</taxon>
        <taxon>Sar</taxon>
        <taxon>Stramenopiles</taxon>
        <taxon>Oomycota</taxon>
        <taxon>Peronosporomycetes</taxon>
        <taxon>Peronosporales</taxon>
        <taxon>Peronosporaceae</taxon>
        <taxon>Phytophthora</taxon>
    </lineage>
</organism>
<dbReference type="AlphaFoldDB" id="A0A833SY59"/>
<reference evidence="1" key="1">
    <citation type="submission" date="2020-04" db="EMBL/GenBank/DDBJ databases">
        <title>Hybrid Assembly of Korean Phytophthora infestans isolates.</title>
        <authorList>
            <person name="Prokchorchik M."/>
            <person name="Lee Y."/>
            <person name="Seo J."/>
            <person name="Cho J.-H."/>
            <person name="Park Y.-E."/>
            <person name="Jang D.-C."/>
            <person name="Im J.-S."/>
            <person name="Choi J.-G."/>
            <person name="Park H.-J."/>
            <person name="Lee G.-B."/>
            <person name="Lee Y.-G."/>
            <person name="Hong S.-Y."/>
            <person name="Cho K."/>
            <person name="Sohn K.H."/>
        </authorList>
    </citation>
    <scope>NUCLEOTIDE SEQUENCE</scope>
    <source>
        <strain evidence="1">KR_1_A1</strain>
        <strain evidence="2">KR_2_A2</strain>
    </source>
</reference>
<keyword evidence="3" id="KW-1185">Reference proteome</keyword>
<proteinExistence type="predicted"/>
<evidence type="ECO:0000313" key="3">
    <source>
        <dbReference type="Proteomes" id="UP000602510"/>
    </source>
</evidence>
<gene>
    <name evidence="1" type="ORF">GN244_ATG05973</name>
    <name evidence="2" type="ORF">GN958_ATG01719</name>
</gene>
<dbReference type="Proteomes" id="UP000704712">
    <property type="component" value="Unassembled WGS sequence"/>
</dbReference>